<dbReference type="PANTHER" id="PTHR23076">
    <property type="entry name" value="METALLOPROTEASE M41 FTSH"/>
    <property type="match status" value="1"/>
</dbReference>
<proteinExistence type="predicted"/>
<dbReference type="Pfam" id="PF00004">
    <property type="entry name" value="AAA"/>
    <property type="match status" value="1"/>
</dbReference>
<dbReference type="InterPro" id="IPR037219">
    <property type="entry name" value="Peptidase_M41-like"/>
</dbReference>
<dbReference type="SUPFAM" id="SSF52540">
    <property type="entry name" value="P-loop containing nucleoside triphosphate hydrolases"/>
    <property type="match status" value="1"/>
</dbReference>
<dbReference type="AlphaFoldDB" id="A0A060I8Z3"/>
<dbReference type="GO" id="GO:0006508">
    <property type="term" value="P:proteolysis"/>
    <property type="evidence" value="ECO:0007669"/>
    <property type="project" value="InterPro"/>
</dbReference>
<name>A0A060I8Z3_RHIET</name>
<dbReference type="SMART" id="SM00382">
    <property type="entry name" value="AAA"/>
    <property type="match status" value="1"/>
</dbReference>
<dbReference type="Proteomes" id="UP000027180">
    <property type="component" value="Chromosome"/>
</dbReference>
<dbReference type="GO" id="GO:0030163">
    <property type="term" value="P:protein catabolic process"/>
    <property type="evidence" value="ECO:0007669"/>
    <property type="project" value="TreeGrafter"/>
</dbReference>
<dbReference type="GO" id="GO:0004222">
    <property type="term" value="F:metalloendopeptidase activity"/>
    <property type="evidence" value="ECO:0007669"/>
    <property type="project" value="InterPro"/>
</dbReference>
<evidence type="ECO:0000313" key="2">
    <source>
        <dbReference type="EMBL" id="AIC28066.1"/>
    </source>
</evidence>
<dbReference type="InterPro" id="IPR000642">
    <property type="entry name" value="Peptidase_M41"/>
</dbReference>
<dbReference type="InterPro" id="IPR003959">
    <property type="entry name" value="ATPase_AAA_core"/>
</dbReference>
<organism evidence="2 3">
    <name type="scientific">Rhizobium etli bv. mimosae str. IE4771</name>
    <dbReference type="NCBI Taxonomy" id="1432050"/>
    <lineage>
        <taxon>Bacteria</taxon>
        <taxon>Pseudomonadati</taxon>
        <taxon>Pseudomonadota</taxon>
        <taxon>Alphaproteobacteria</taxon>
        <taxon>Hyphomicrobiales</taxon>
        <taxon>Rhizobiaceae</taxon>
        <taxon>Rhizobium/Agrobacterium group</taxon>
        <taxon>Rhizobium</taxon>
    </lineage>
</organism>
<dbReference type="Gene3D" id="1.10.8.60">
    <property type="match status" value="1"/>
</dbReference>
<dbReference type="GO" id="GO:0005524">
    <property type="term" value="F:ATP binding"/>
    <property type="evidence" value="ECO:0007669"/>
    <property type="project" value="InterPro"/>
</dbReference>
<gene>
    <name evidence="2" type="ORF">IE4771_CH02972</name>
</gene>
<feature type="domain" description="AAA+ ATPase" evidence="1">
    <location>
        <begin position="252"/>
        <end position="393"/>
    </location>
</feature>
<dbReference type="SUPFAM" id="SSF140990">
    <property type="entry name" value="FtsH protease domain-like"/>
    <property type="match status" value="1"/>
</dbReference>
<dbReference type="EMBL" id="CP006986">
    <property type="protein sequence ID" value="AIC28066.1"/>
    <property type="molecule type" value="Genomic_DNA"/>
</dbReference>
<dbReference type="KEGG" id="rei:IE4771_CH02972"/>
<dbReference type="GO" id="GO:0016887">
    <property type="term" value="F:ATP hydrolysis activity"/>
    <property type="evidence" value="ECO:0007669"/>
    <property type="project" value="InterPro"/>
</dbReference>
<dbReference type="Pfam" id="PF01434">
    <property type="entry name" value="Peptidase_M41"/>
    <property type="match status" value="1"/>
</dbReference>
<reference evidence="2 3" key="1">
    <citation type="submission" date="2013-12" db="EMBL/GenBank/DDBJ databases">
        <title>Complete genome sequence of Rhizobium etli bv. mimosae IE4771.</title>
        <authorList>
            <person name="Bustos P."/>
            <person name="Santamaria R.I."/>
            <person name="Lozano L."/>
            <person name="Ormeno-Orrillo E."/>
            <person name="Rogel M.A."/>
            <person name="Romero D."/>
            <person name="Cevallos M.A."/>
            <person name="Martinez-Romero E."/>
            <person name="Gonzalez V."/>
        </authorList>
    </citation>
    <scope>NUCLEOTIDE SEQUENCE [LARGE SCALE GENOMIC DNA]</scope>
    <source>
        <strain evidence="2 3">IE4771</strain>
    </source>
</reference>
<dbReference type="OrthoDB" id="9809379at2"/>
<dbReference type="Gene3D" id="1.20.58.760">
    <property type="entry name" value="Peptidase M41"/>
    <property type="match status" value="1"/>
</dbReference>
<dbReference type="InterPro" id="IPR003593">
    <property type="entry name" value="AAA+_ATPase"/>
</dbReference>
<evidence type="ECO:0000259" key="1">
    <source>
        <dbReference type="SMART" id="SM00382"/>
    </source>
</evidence>
<sequence>MDTAFKDNLDQYINKLQRIAIRLNGVRGAHPLRIGREGAAIAMRSARLFLSYCALVSLVRRNIELISEPFCVALVIIPVGWQLTDVKEAAKIILKDEKVRFYIHPETKSRRGWDIDPAEELIFGKLIIFATEGSPVHEDFELAATMRDRLRTCDVRHLRALAKLRGCGDISDNQAALIAEQPSERMEAIFRIGQPACRAALRLTELGPLRPVAEEVKHLDLSKGFGEAGDWAQELKKDLQDWRDGKLPWSDVDKGCLLYGPPGTGKTRFAAALAAECGMHLEATSISRWQSSKDGHLGDMLKAMYKAFAAARENTPCLLFLDEFDSIGDRSKFVSSYADYSIQIVNGLLECLDGIEGREGVVVVGACNHPERIDPALVRSGRLEKHIHFPLPDAQGRAQILGFHLPSLAEHPSLKEIAAKLPGKSGADLERLSRDARRVARRERRSVTIDDVRGKVEPLPILSEGYQLRVSIHEAGHALIAHALLVGHVERVEIFDNSENFATDIDAHGLTVMRYPSVPFQTRWEMLNRITFHLAGAAAEEVVYSDRSTAASGAGQSDFAIATEIAVEMVTRWGFGKSPYYLPGSINTSNPGELWRDHRLRAEVGEILQTEYARARDMLSGLKQTLVAFATELARHKRLQGDQLEKLWPVPSAPGDTEARNANRH</sequence>
<protein>
    <submittedName>
        <fullName evidence="2">ATP-dependent peptidase M41 family protein</fullName>
    </submittedName>
</protein>
<dbReference type="CDD" id="cd19481">
    <property type="entry name" value="RecA-like_protease"/>
    <property type="match status" value="1"/>
</dbReference>
<accession>A0A060I8Z3</accession>
<dbReference type="RefSeq" id="WP_051649860.1">
    <property type="nucleotide sequence ID" value="NZ_CP006986.1"/>
</dbReference>
<dbReference type="GO" id="GO:0005886">
    <property type="term" value="C:plasma membrane"/>
    <property type="evidence" value="ECO:0007669"/>
    <property type="project" value="TreeGrafter"/>
</dbReference>
<dbReference type="GO" id="GO:0004176">
    <property type="term" value="F:ATP-dependent peptidase activity"/>
    <property type="evidence" value="ECO:0007669"/>
    <property type="project" value="InterPro"/>
</dbReference>
<dbReference type="Gene3D" id="3.40.50.300">
    <property type="entry name" value="P-loop containing nucleotide triphosphate hydrolases"/>
    <property type="match status" value="1"/>
</dbReference>
<dbReference type="InterPro" id="IPR027417">
    <property type="entry name" value="P-loop_NTPase"/>
</dbReference>
<dbReference type="PANTHER" id="PTHR23076:SF97">
    <property type="entry name" value="ATP-DEPENDENT ZINC METALLOPROTEASE YME1L1"/>
    <property type="match status" value="1"/>
</dbReference>
<dbReference type="HOGENOM" id="CLU_000688_20_0_5"/>
<evidence type="ECO:0000313" key="3">
    <source>
        <dbReference type="Proteomes" id="UP000027180"/>
    </source>
</evidence>